<comment type="caution">
    <text evidence="6">The sequence shown here is derived from an EMBL/GenBank/DDBJ whole genome shotgun (WGS) entry which is preliminary data.</text>
</comment>
<accession>A0AAD8M159</accession>
<dbReference type="InterPro" id="IPR050295">
    <property type="entry name" value="Plant_2OG-oxidoreductases"/>
</dbReference>
<keyword evidence="3 4" id="KW-0408">Iron</keyword>
<dbReference type="PANTHER" id="PTHR47991">
    <property type="entry name" value="OXOGLUTARATE/IRON-DEPENDENT DIOXYGENASE"/>
    <property type="match status" value="1"/>
</dbReference>
<dbReference type="SUPFAM" id="SSF51197">
    <property type="entry name" value="Clavaminate synthase-like"/>
    <property type="match status" value="1"/>
</dbReference>
<evidence type="ECO:0000259" key="5">
    <source>
        <dbReference type="PROSITE" id="PS51471"/>
    </source>
</evidence>
<dbReference type="Gene3D" id="2.60.120.330">
    <property type="entry name" value="B-lactam Antibiotic, Isopenicillin N Synthase, Chain"/>
    <property type="match status" value="1"/>
</dbReference>
<gene>
    <name evidence="6" type="ORF">POM88_049013</name>
</gene>
<keyword evidence="2 4" id="KW-0479">Metal-binding</keyword>
<name>A0AAD8M159_9APIA</name>
<reference evidence="6" key="2">
    <citation type="submission" date="2023-05" db="EMBL/GenBank/DDBJ databases">
        <authorList>
            <person name="Schelkunov M.I."/>
        </authorList>
    </citation>
    <scope>NUCLEOTIDE SEQUENCE</scope>
    <source>
        <strain evidence="6">Hsosn_3</strain>
        <tissue evidence="6">Leaf</tissue>
    </source>
</reference>
<dbReference type="Pfam" id="PF14226">
    <property type="entry name" value="DIOX_N"/>
    <property type="match status" value="1"/>
</dbReference>
<feature type="domain" description="Fe2OG dioxygenase" evidence="5">
    <location>
        <begin position="189"/>
        <end position="289"/>
    </location>
</feature>
<evidence type="ECO:0000256" key="1">
    <source>
        <dbReference type="ARBA" id="ARBA00008056"/>
    </source>
</evidence>
<dbReference type="AlphaFoldDB" id="A0AAD8M159"/>
<sequence length="339" mass="38318">MDVLMSNWKNVKSVPNSFVFPSDRRPGNNIVPISQDIPVIDLGNFSNHGVETIQQILEASQEFGIFQVINHGVSASLMNETMNVCKDFFDMPGEYKASFYSNDPTRNCRLYTSTLSYDNEEFHYWRDNLTHRCHPLHEDHILSWPDQPTTYRETVGAYSVQVRELLLNILDILCKGLGLEVGYFEGELTQNQLMSINHHIPCPDPSLALAMPEHCDPNLISMLQQCDVPGLEVYKDGQWTGVEAIPNAIVVIPGLQLRVISNEKLKSAIHRVVTNSTESRTTIGMFVIPSHDIAIEPARDLTRNVPAVYTSYVYKDFFSTFTGKGCEAETVLKCFRLVD</sequence>
<keyword evidence="4" id="KW-0560">Oxidoreductase</keyword>
<evidence type="ECO:0000256" key="2">
    <source>
        <dbReference type="ARBA" id="ARBA00022723"/>
    </source>
</evidence>
<evidence type="ECO:0000313" key="7">
    <source>
        <dbReference type="Proteomes" id="UP001237642"/>
    </source>
</evidence>
<evidence type="ECO:0000313" key="6">
    <source>
        <dbReference type="EMBL" id="KAK1355757.1"/>
    </source>
</evidence>
<reference evidence="6" key="1">
    <citation type="submission" date="2023-02" db="EMBL/GenBank/DDBJ databases">
        <title>Genome of toxic invasive species Heracleum sosnowskyi carries increased number of genes despite the absence of recent whole-genome duplications.</title>
        <authorList>
            <person name="Schelkunov M."/>
            <person name="Shtratnikova V."/>
            <person name="Makarenko M."/>
            <person name="Klepikova A."/>
            <person name="Omelchenko D."/>
            <person name="Novikova G."/>
            <person name="Obukhova E."/>
            <person name="Bogdanov V."/>
            <person name="Penin A."/>
            <person name="Logacheva M."/>
        </authorList>
    </citation>
    <scope>NUCLEOTIDE SEQUENCE</scope>
    <source>
        <strain evidence="6">Hsosn_3</strain>
        <tissue evidence="6">Leaf</tissue>
    </source>
</reference>
<dbReference type="InterPro" id="IPR027443">
    <property type="entry name" value="IPNS-like_sf"/>
</dbReference>
<dbReference type="Pfam" id="PF03171">
    <property type="entry name" value="2OG-FeII_Oxy"/>
    <property type="match status" value="1"/>
</dbReference>
<dbReference type="InterPro" id="IPR005123">
    <property type="entry name" value="Oxoglu/Fe-dep_dioxygenase_dom"/>
</dbReference>
<proteinExistence type="inferred from homology"/>
<dbReference type="GO" id="GO:0046872">
    <property type="term" value="F:metal ion binding"/>
    <property type="evidence" value="ECO:0007669"/>
    <property type="project" value="UniProtKB-KW"/>
</dbReference>
<dbReference type="InterPro" id="IPR044861">
    <property type="entry name" value="IPNS-like_FE2OG_OXY"/>
</dbReference>
<comment type="similarity">
    <text evidence="1 4">Belongs to the iron/ascorbate-dependent oxidoreductase family.</text>
</comment>
<evidence type="ECO:0000256" key="3">
    <source>
        <dbReference type="ARBA" id="ARBA00023004"/>
    </source>
</evidence>
<keyword evidence="7" id="KW-1185">Reference proteome</keyword>
<dbReference type="PROSITE" id="PS51471">
    <property type="entry name" value="FE2OG_OXY"/>
    <property type="match status" value="1"/>
</dbReference>
<dbReference type="Proteomes" id="UP001237642">
    <property type="component" value="Unassembled WGS sequence"/>
</dbReference>
<protein>
    <submittedName>
        <fullName evidence="6">Hyoscyamine 6-dioxygenase</fullName>
    </submittedName>
</protein>
<organism evidence="6 7">
    <name type="scientific">Heracleum sosnowskyi</name>
    <dbReference type="NCBI Taxonomy" id="360622"/>
    <lineage>
        <taxon>Eukaryota</taxon>
        <taxon>Viridiplantae</taxon>
        <taxon>Streptophyta</taxon>
        <taxon>Embryophyta</taxon>
        <taxon>Tracheophyta</taxon>
        <taxon>Spermatophyta</taxon>
        <taxon>Magnoliopsida</taxon>
        <taxon>eudicotyledons</taxon>
        <taxon>Gunneridae</taxon>
        <taxon>Pentapetalae</taxon>
        <taxon>asterids</taxon>
        <taxon>campanulids</taxon>
        <taxon>Apiales</taxon>
        <taxon>Apiaceae</taxon>
        <taxon>Apioideae</taxon>
        <taxon>apioid superclade</taxon>
        <taxon>Tordylieae</taxon>
        <taxon>Tordyliinae</taxon>
        <taxon>Heracleum</taxon>
    </lineage>
</organism>
<dbReference type="InterPro" id="IPR026992">
    <property type="entry name" value="DIOX_N"/>
</dbReference>
<dbReference type="GO" id="GO:0016705">
    <property type="term" value="F:oxidoreductase activity, acting on paired donors, with incorporation or reduction of molecular oxygen"/>
    <property type="evidence" value="ECO:0007669"/>
    <property type="project" value="UniProtKB-ARBA"/>
</dbReference>
<evidence type="ECO:0000256" key="4">
    <source>
        <dbReference type="RuleBase" id="RU003682"/>
    </source>
</evidence>
<dbReference type="EMBL" id="JAUIZM010000011">
    <property type="protein sequence ID" value="KAK1355757.1"/>
    <property type="molecule type" value="Genomic_DNA"/>
</dbReference>